<feature type="transmembrane region" description="Helical" evidence="1">
    <location>
        <begin position="62"/>
        <end position="88"/>
    </location>
</feature>
<accession>A0A841CNX7</accession>
<reference evidence="2 3" key="1">
    <citation type="submission" date="2020-08" db="EMBL/GenBank/DDBJ databases">
        <title>Genomic Encyclopedia of Type Strains, Phase III (KMG-III): the genomes of soil and plant-associated and newly described type strains.</title>
        <authorList>
            <person name="Whitman W."/>
        </authorList>
    </citation>
    <scope>NUCLEOTIDE SEQUENCE [LARGE SCALE GENOMIC DNA]</scope>
    <source>
        <strain evidence="2 3">CECT 8640</strain>
    </source>
</reference>
<keyword evidence="1" id="KW-0812">Transmembrane</keyword>
<keyword evidence="1" id="KW-1133">Transmembrane helix</keyword>
<dbReference type="EMBL" id="JACHJN010000006">
    <property type="protein sequence ID" value="MBB5957695.1"/>
    <property type="molecule type" value="Genomic_DNA"/>
</dbReference>
<dbReference type="AlphaFoldDB" id="A0A841CNX7"/>
<gene>
    <name evidence="2" type="ORF">FHS29_004290</name>
</gene>
<feature type="transmembrane region" description="Helical" evidence="1">
    <location>
        <begin position="109"/>
        <end position="128"/>
    </location>
</feature>
<organism evidence="2 3">
    <name type="scientific">Saccharothrix tamanrassetensis</name>
    <dbReference type="NCBI Taxonomy" id="1051531"/>
    <lineage>
        <taxon>Bacteria</taxon>
        <taxon>Bacillati</taxon>
        <taxon>Actinomycetota</taxon>
        <taxon>Actinomycetes</taxon>
        <taxon>Pseudonocardiales</taxon>
        <taxon>Pseudonocardiaceae</taxon>
        <taxon>Saccharothrix</taxon>
    </lineage>
</organism>
<comment type="caution">
    <text evidence="2">The sequence shown here is derived from an EMBL/GenBank/DDBJ whole genome shotgun (WGS) entry which is preliminary data.</text>
</comment>
<dbReference type="Proteomes" id="UP000547510">
    <property type="component" value="Unassembled WGS sequence"/>
</dbReference>
<protein>
    <submittedName>
        <fullName evidence="2">Uncharacterized protein</fullName>
    </submittedName>
</protein>
<evidence type="ECO:0000313" key="3">
    <source>
        <dbReference type="Proteomes" id="UP000547510"/>
    </source>
</evidence>
<sequence>MPNVSNERGLVSRVRASVLDFWSNHPAADLATAAMVVGGHVLLVYHFKHGNILSWADQQQRLAIYAAGAGIMSLIAGFAGNGVTQYGGASSRLIAQIRKRYGATLRKNWVSIISWLLACAILCIVAMAVDSKDGPRASEWIFEVALCVAVVKFARLVFLFALILKSLDADLVRGDVLRKTNPAWIPGASRDEYRSKPEV</sequence>
<feature type="transmembrane region" description="Helical" evidence="1">
    <location>
        <begin position="140"/>
        <end position="164"/>
    </location>
</feature>
<name>A0A841CNX7_9PSEU</name>
<keyword evidence="3" id="KW-1185">Reference proteome</keyword>
<proteinExistence type="predicted"/>
<evidence type="ECO:0000313" key="2">
    <source>
        <dbReference type="EMBL" id="MBB5957695.1"/>
    </source>
</evidence>
<evidence type="ECO:0000256" key="1">
    <source>
        <dbReference type="SAM" id="Phobius"/>
    </source>
</evidence>
<dbReference type="RefSeq" id="WP_184692969.1">
    <property type="nucleotide sequence ID" value="NZ_JACHJN010000006.1"/>
</dbReference>
<keyword evidence="1" id="KW-0472">Membrane</keyword>